<sequence>MASTSNVEVEVDMDCLDESDDDSYEPSLDDFGSDVSMLSLDSEEDENRPSSMDKTIYDPFLNNLVQEEIKLPEIQYDEDEWSPSDNDFNIGDYGDKEAAQYTVHNPKIPWEYGIK</sequence>
<dbReference type="Proteomes" id="UP001055811">
    <property type="component" value="Linkage Group LG05"/>
</dbReference>
<accession>A0ACB9CTP7</accession>
<protein>
    <submittedName>
        <fullName evidence="1">Uncharacterized protein</fullName>
    </submittedName>
</protein>
<dbReference type="EMBL" id="CM042013">
    <property type="protein sequence ID" value="KAI3737641.1"/>
    <property type="molecule type" value="Genomic_DNA"/>
</dbReference>
<name>A0ACB9CTP7_CICIN</name>
<evidence type="ECO:0000313" key="2">
    <source>
        <dbReference type="Proteomes" id="UP001055811"/>
    </source>
</evidence>
<organism evidence="1 2">
    <name type="scientific">Cichorium intybus</name>
    <name type="common">Chicory</name>
    <dbReference type="NCBI Taxonomy" id="13427"/>
    <lineage>
        <taxon>Eukaryota</taxon>
        <taxon>Viridiplantae</taxon>
        <taxon>Streptophyta</taxon>
        <taxon>Embryophyta</taxon>
        <taxon>Tracheophyta</taxon>
        <taxon>Spermatophyta</taxon>
        <taxon>Magnoliopsida</taxon>
        <taxon>eudicotyledons</taxon>
        <taxon>Gunneridae</taxon>
        <taxon>Pentapetalae</taxon>
        <taxon>asterids</taxon>
        <taxon>campanulids</taxon>
        <taxon>Asterales</taxon>
        <taxon>Asteraceae</taxon>
        <taxon>Cichorioideae</taxon>
        <taxon>Cichorieae</taxon>
        <taxon>Cichoriinae</taxon>
        <taxon>Cichorium</taxon>
    </lineage>
</organism>
<evidence type="ECO:0000313" key="1">
    <source>
        <dbReference type="EMBL" id="KAI3737641.1"/>
    </source>
</evidence>
<gene>
    <name evidence="1" type="ORF">L2E82_27650</name>
</gene>
<reference evidence="2" key="1">
    <citation type="journal article" date="2022" name="Mol. Ecol. Resour.">
        <title>The genomes of chicory, endive, great burdock and yacon provide insights into Asteraceae palaeo-polyploidization history and plant inulin production.</title>
        <authorList>
            <person name="Fan W."/>
            <person name="Wang S."/>
            <person name="Wang H."/>
            <person name="Wang A."/>
            <person name="Jiang F."/>
            <person name="Liu H."/>
            <person name="Zhao H."/>
            <person name="Xu D."/>
            <person name="Zhang Y."/>
        </authorList>
    </citation>
    <scope>NUCLEOTIDE SEQUENCE [LARGE SCALE GENOMIC DNA]</scope>
    <source>
        <strain evidence="2">cv. Punajuju</strain>
    </source>
</reference>
<reference evidence="1 2" key="2">
    <citation type="journal article" date="2022" name="Mol. Ecol. Resour.">
        <title>The genomes of chicory, endive, great burdock and yacon provide insights into Asteraceae paleo-polyploidization history and plant inulin production.</title>
        <authorList>
            <person name="Fan W."/>
            <person name="Wang S."/>
            <person name="Wang H."/>
            <person name="Wang A."/>
            <person name="Jiang F."/>
            <person name="Liu H."/>
            <person name="Zhao H."/>
            <person name="Xu D."/>
            <person name="Zhang Y."/>
        </authorList>
    </citation>
    <scope>NUCLEOTIDE SEQUENCE [LARGE SCALE GENOMIC DNA]</scope>
    <source>
        <strain evidence="2">cv. Punajuju</strain>
        <tissue evidence="1">Leaves</tissue>
    </source>
</reference>
<comment type="caution">
    <text evidence="1">The sequence shown here is derived from an EMBL/GenBank/DDBJ whole genome shotgun (WGS) entry which is preliminary data.</text>
</comment>
<proteinExistence type="predicted"/>
<keyword evidence="2" id="KW-1185">Reference proteome</keyword>